<evidence type="ECO:0000256" key="6">
    <source>
        <dbReference type="PIRSR" id="PIRSR001430-2"/>
    </source>
</evidence>
<evidence type="ECO:0000256" key="5">
    <source>
        <dbReference type="PIRSR" id="PIRSR001430-1"/>
    </source>
</evidence>
<reference evidence="9" key="1">
    <citation type="submission" date="2018-04" db="EMBL/GenBank/DDBJ databases">
        <title>Draft genome sequence of the Candidatus Spirobacillus cienkowskii, a pathogen of freshwater Daphnia species, reconstructed from hemolymph metagenomic reads.</title>
        <authorList>
            <person name="Bresciani L."/>
            <person name="Lemos L.N."/>
            <person name="Wale N."/>
            <person name="Lin J.Y."/>
            <person name="Fernandes G.R."/>
            <person name="Duffy M.A."/>
            <person name="Rodrigues J.M."/>
        </authorList>
    </citation>
    <scope>NUCLEOTIDE SEQUENCE [LARGE SCALE GENOMIC DNA]</scope>
    <source>
        <strain evidence="9">Binning01</strain>
    </source>
</reference>
<comment type="similarity">
    <text evidence="1 4 7">Belongs to the tRNA pseudouridine synthase TruA family.</text>
</comment>
<dbReference type="GO" id="GO:0003723">
    <property type="term" value="F:RNA binding"/>
    <property type="evidence" value="ECO:0007669"/>
    <property type="project" value="InterPro"/>
</dbReference>
<dbReference type="NCBIfam" id="TIGR00071">
    <property type="entry name" value="hisT_truA"/>
    <property type="match status" value="1"/>
</dbReference>
<dbReference type="Proteomes" id="UP000253934">
    <property type="component" value="Unassembled WGS sequence"/>
</dbReference>
<dbReference type="GO" id="GO:0031119">
    <property type="term" value="P:tRNA pseudouridine synthesis"/>
    <property type="evidence" value="ECO:0007669"/>
    <property type="project" value="UniProtKB-UniRule"/>
</dbReference>
<dbReference type="InterPro" id="IPR001406">
    <property type="entry name" value="PsdUridine_synth_TruA"/>
</dbReference>
<dbReference type="EMBL" id="QOVW01000061">
    <property type="protein sequence ID" value="RDB36419.1"/>
    <property type="molecule type" value="Genomic_DNA"/>
</dbReference>
<comment type="caution">
    <text evidence="4">Lacks conserved residue(s) required for the propagation of feature annotation.</text>
</comment>
<evidence type="ECO:0000256" key="7">
    <source>
        <dbReference type="RuleBase" id="RU003792"/>
    </source>
</evidence>
<feature type="active site" description="Nucleophile" evidence="4 5">
    <location>
        <position position="57"/>
    </location>
</feature>
<evidence type="ECO:0000256" key="1">
    <source>
        <dbReference type="ARBA" id="ARBA00009375"/>
    </source>
</evidence>
<dbReference type="InterPro" id="IPR020094">
    <property type="entry name" value="TruA/RsuA/RluB/E/F_N"/>
</dbReference>
<evidence type="ECO:0000259" key="8">
    <source>
        <dbReference type="Pfam" id="PF01416"/>
    </source>
</evidence>
<dbReference type="HAMAP" id="MF_00171">
    <property type="entry name" value="TruA"/>
    <property type="match status" value="1"/>
</dbReference>
<evidence type="ECO:0000313" key="10">
    <source>
        <dbReference type="Proteomes" id="UP000253934"/>
    </source>
</evidence>
<comment type="function">
    <text evidence="4">Formation of pseudouridine at positions 38, 39 and 40 in the anticodon stem and loop of transfer RNAs.</text>
</comment>
<feature type="binding site" evidence="4 6">
    <location>
        <position position="119"/>
    </location>
    <ligand>
        <name>substrate</name>
    </ligand>
</feature>
<comment type="caution">
    <text evidence="9">The sequence shown here is derived from an EMBL/GenBank/DDBJ whole genome shotgun (WGS) entry which is preliminary data.</text>
</comment>
<dbReference type="PANTHER" id="PTHR11142">
    <property type="entry name" value="PSEUDOURIDYLATE SYNTHASE"/>
    <property type="match status" value="1"/>
</dbReference>
<dbReference type="InterPro" id="IPR020103">
    <property type="entry name" value="PsdUridine_synth_cat_dom_sf"/>
</dbReference>
<keyword evidence="3 4" id="KW-0413">Isomerase</keyword>
<keyword evidence="10" id="KW-1185">Reference proteome</keyword>
<dbReference type="GO" id="GO:0160147">
    <property type="term" value="F:tRNA pseudouridine(38-40) synthase activity"/>
    <property type="evidence" value="ECO:0007669"/>
    <property type="project" value="UniProtKB-EC"/>
</dbReference>
<feature type="domain" description="Pseudouridine synthase I TruA alpha/beta" evidence="8">
    <location>
        <begin position="154"/>
        <end position="256"/>
    </location>
</feature>
<organism evidence="9 10">
    <name type="scientific">Spirobacillus cienkowskii</name>
    <dbReference type="NCBI Taxonomy" id="495820"/>
    <lineage>
        <taxon>Bacteria</taxon>
        <taxon>Pseudomonadati</taxon>
        <taxon>Bdellovibrionota</taxon>
        <taxon>Oligoflexia</taxon>
        <taxon>Silvanigrellales</taxon>
        <taxon>Spirobacillus</taxon>
    </lineage>
</organism>
<dbReference type="Gene3D" id="3.30.70.580">
    <property type="entry name" value="Pseudouridine synthase I, catalytic domain, N-terminal subdomain"/>
    <property type="match status" value="1"/>
</dbReference>
<sequence length="275" mass="31587">MIENQKRNLKLTVSWNGEKFSGYQYQPHVFTVQEALTNAWFILSREKVELVGCSRLDAGVHAQHYVLNFYTDTVLTEERILKGLNGILHSHLKLSISIYAAEFVASEFHSRFHALGKHYRYLIWYGFAEHSFYTPRCWHVKGKLSLFDIQSSLQEFIGEHDFAAFRSSDCSAKTTVRRIFNIDAWSHPLCPELLVVDVWGDGFLKNMIRNIVGTAVQIANGQLHKNTITDAFLHKDRTQTGMCAPAKALSLMQVFYLQEKLQIALQEKARFITPS</sequence>
<dbReference type="PIRSF" id="PIRSF001430">
    <property type="entry name" value="tRNA_psdUrid_synth"/>
    <property type="match status" value="1"/>
</dbReference>
<protein>
    <recommendedName>
        <fullName evidence="4">tRNA pseudouridine synthase A</fullName>
        <ecNumber evidence="4">5.4.99.12</ecNumber>
    </recommendedName>
    <alternativeName>
        <fullName evidence="4">tRNA pseudouridine(38-40) synthase</fullName>
    </alternativeName>
    <alternativeName>
        <fullName evidence="4">tRNA pseudouridylate synthase I</fullName>
    </alternativeName>
    <alternativeName>
        <fullName evidence="4">tRNA-uridine isomerase I</fullName>
    </alternativeName>
</protein>
<evidence type="ECO:0000256" key="3">
    <source>
        <dbReference type="ARBA" id="ARBA00023235"/>
    </source>
</evidence>
<dbReference type="Gene3D" id="3.30.70.660">
    <property type="entry name" value="Pseudouridine synthase I, catalytic domain, C-terminal subdomain"/>
    <property type="match status" value="1"/>
</dbReference>
<keyword evidence="2 4" id="KW-0819">tRNA processing</keyword>
<dbReference type="CDD" id="cd02570">
    <property type="entry name" value="PseudoU_synth_EcTruA"/>
    <property type="match status" value="1"/>
</dbReference>
<dbReference type="SUPFAM" id="SSF55120">
    <property type="entry name" value="Pseudouridine synthase"/>
    <property type="match status" value="1"/>
</dbReference>
<dbReference type="EC" id="5.4.99.12" evidence="4"/>
<comment type="catalytic activity">
    <reaction evidence="4 7">
        <text>uridine(38/39/40) in tRNA = pseudouridine(38/39/40) in tRNA</text>
        <dbReference type="Rhea" id="RHEA:22376"/>
        <dbReference type="Rhea" id="RHEA-COMP:10085"/>
        <dbReference type="Rhea" id="RHEA-COMP:10087"/>
        <dbReference type="ChEBI" id="CHEBI:65314"/>
        <dbReference type="ChEBI" id="CHEBI:65315"/>
        <dbReference type="EC" id="5.4.99.12"/>
    </reaction>
</comment>
<dbReference type="AlphaFoldDB" id="A0A369KP27"/>
<accession>A0A369KP27</accession>
<dbReference type="InterPro" id="IPR020095">
    <property type="entry name" value="PsdUridine_synth_TruA_C"/>
</dbReference>
<evidence type="ECO:0000256" key="4">
    <source>
        <dbReference type="HAMAP-Rule" id="MF_00171"/>
    </source>
</evidence>
<dbReference type="InterPro" id="IPR020097">
    <property type="entry name" value="PsdUridine_synth_TruA_a/b_dom"/>
</dbReference>
<evidence type="ECO:0000256" key="2">
    <source>
        <dbReference type="ARBA" id="ARBA00022694"/>
    </source>
</evidence>
<dbReference type="Pfam" id="PF01416">
    <property type="entry name" value="PseudoU_synth_1"/>
    <property type="match status" value="1"/>
</dbReference>
<gene>
    <name evidence="4" type="primary">truA</name>
    <name evidence="9" type="ORF">DCC88_05305</name>
</gene>
<comment type="subunit">
    <text evidence="4">Homodimer.</text>
</comment>
<name>A0A369KP27_9BACT</name>
<dbReference type="PANTHER" id="PTHR11142:SF0">
    <property type="entry name" value="TRNA PSEUDOURIDINE SYNTHASE-LIKE 1"/>
    <property type="match status" value="1"/>
</dbReference>
<evidence type="ECO:0000313" key="9">
    <source>
        <dbReference type="EMBL" id="RDB36419.1"/>
    </source>
</evidence>
<proteinExistence type="inferred from homology"/>